<keyword evidence="6" id="KW-1185">Reference proteome</keyword>
<reference evidence="3 6" key="2">
    <citation type="submission" date="2021-03" db="EMBL/GenBank/DDBJ databases">
        <title>Rapid diversification of plasmids in a genus of pathogenic and nitrogen fixing bacteria.</title>
        <authorList>
            <person name="Weisberg A.J."/>
            <person name="Miller M."/>
            <person name="Ream W."/>
            <person name="Grunwald N.J."/>
            <person name="Chang J.H."/>
        </authorList>
    </citation>
    <scope>NUCLEOTIDE SEQUENCE [LARGE SCALE GENOMIC DNA]</scope>
    <source>
        <strain evidence="3 6">AF3.44</strain>
    </source>
</reference>
<dbReference type="RefSeq" id="WP_027675883.1">
    <property type="nucleotide sequence ID" value="NZ_CP039691.1"/>
</dbReference>
<dbReference type="NCBIfam" id="TIGR02606">
    <property type="entry name" value="antidote_CC2985"/>
    <property type="match status" value="1"/>
</dbReference>
<reference evidence="4" key="3">
    <citation type="submission" date="2023-05" db="EMBL/GenBank/DDBJ databases">
        <title>Complete genome sequence of Agrobacterium larrymoorei CFBP5477.</title>
        <authorList>
            <person name="Yen H.-C."/>
            <person name="Chou L."/>
            <person name="Lin Y.-C."/>
            <person name="Lai E.-M."/>
            <person name="Kuo C.-H."/>
        </authorList>
    </citation>
    <scope>NUCLEOTIDE SEQUENCE</scope>
    <source>
        <strain evidence="4">CFBP5477</strain>
    </source>
</reference>
<dbReference type="EMBL" id="CP039691">
    <property type="protein sequence ID" value="QCI98207.1"/>
    <property type="molecule type" value="Genomic_DNA"/>
</dbReference>
<dbReference type="EMBL" id="CP072167">
    <property type="protein sequence ID" value="QYA06340.1"/>
    <property type="molecule type" value="Genomic_DNA"/>
</dbReference>
<dbReference type="EMBL" id="CP124733">
    <property type="protein sequence ID" value="WHA40275.1"/>
    <property type="molecule type" value="Genomic_DNA"/>
</dbReference>
<dbReference type="Proteomes" id="UP000826513">
    <property type="component" value="Chromosome 1"/>
</dbReference>
<dbReference type="InterPro" id="IPR038296">
    <property type="entry name" value="ParD_sf"/>
</dbReference>
<reference evidence="2 5" key="1">
    <citation type="submission" date="2019-04" db="EMBL/GenBank/DDBJ databases">
        <title>Complete genome sequence of Agrobacterium larrymoorei CFBP5473.</title>
        <authorList>
            <person name="Haryono M."/>
            <person name="Chou L."/>
            <person name="Lin Y.-C."/>
            <person name="Lai E.-M."/>
            <person name="Kuo C.-H."/>
        </authorList>
    </citation>
    <scope>NUCLEOTIDE SEQUENCE [LARGE SCALE GENOMIC DNA]</scope>
    <source>
        <strain evidence="2 5">CFBP5473</strain>
    </source>
</reference>
<sequence length="103" mass="11553">MTEIHLSEQDQKFIDEQVKFGAYKDADAVIHAGLALMGSKEGRYVELQRLIQEGLEDVEAGRVVEFSSEEEFTAHILEMAEEQNEASKAGRLPSSAERSPRRS</sequence>
<dbReference type="STRING" id="1367849.GCA_000518585_03167"/>
<gene>
    <name evidence="2" type="ORF">CFBP5473_09990</name>
    <name evidence="4" type="ORF">CFBP5477_010580</name>
    <name evidence="3" type="ORF">J5285_09730</name>
</gene>
<dbReference type="Gene3D" id="6.10.10.120">
    <property type="entry name" value="Antitoxin ParD1-like"/>
    <property type="match status" value="1"/>
</dbReference>
<evidence type="ECO:0000313" key="5">
    <source>
        <dbReference type="Proteomes" id="UP000298545"/>
    </source>
</evidence>
<dbReference type="InterPro" id="IPR022789">
    <property type="entry name" value="ParD"/>
</dbReference>
<dbReference type="OrthoDB" id="8370959at2"/>
<name>A0A4D7DR78_9HYPH</name>
<evidence type="ECO:0000256" key="1">
    <source>
        <dbReference type="SAM" id="MobiDB-lite"/>
    </source>
</evidence>
<organism evidence="2 5">
    <name type="scientific">Agrobacterium larrymoorei</name>
    <dbReference type="NCBI Taxonomy" id="160699"/>
    <lineage>
        <taxon>Bacteria</taxon>
        <taxon>Pseudomonadati</taxon>
        <taxon>Pseudomonadota</taxon>
        <taxon>Alphaproteobacteria</taxon>
        <taxon>Hyphomicrobiales</taxon>
        <taxon>Rhizobiaceae</taxon>
        <taxon>Rhizobium/Agrobacterium group</taxon>
        <taxon>Agrobacterium</taxon>
    </lineage>
</organism>
<evidence type="ECO:0000313" key="4">
    <source>
        <dbReference type="EMBL" id="WHA40275.1"/>
    </source>
</evidence>
<accession>A0A4D7DR78</accession>
<proteinExistence type="predicted"/>
<protein>
    <submittedName>
        <fullName evidence="2">Type II toxin-antitoxin system ParD family antitoxin</fullName>
    </submittedName>
</protein>
<evidence type="ECO:0000313" key="3">
    <source>
        <dbReference type="EMBL" id="QYA06340.1"/>
    </source>
</evidence>
<dbReference type="Proteomes" id="UP000298545">
    <property type="component" value="Chromosome circular"/>
</dbReference>
<dbReference type="Pfam" id="PF03693">
    <property type="entry name" value="ParD_antitoxin"/>
    <property type="match status" value="1"/>
</dbReference>
<evidence type="ECO:0000313" key="6">
    <source>
        <dbReference type="Proteomes" id="UP000826513"/>
    </source>
</evidence>
<feature type="region of interest" description="Disordered" evidence="1">
    <location>
        <begin position="80"/>
        <end position="103"/>
    </location>
</feature>
<dbReference type="AlphaFoldDB" id="A0A4D7DR78"/>
<dbReference type="Proteomes" id="UP000298664">
    <property type="component" value="Chromosome Circular"/>
</dbReference>
<dbReference type="KEGG" id="alf:CFBP5473_09990"/>
<evidence type="ECO:0000313" key="2">
    <source>
        <dbReference type="EMBL" id="QCI98207.1"/>
    </source>
</evidence>